<feature type="domain" description="DNA ligase D polymerase" evidence="1">
    <location>
        <begin position="32"/>
        <end position="303"/>
    </location>
</feature>
<dbReference type="Proteomes" id="UP000008366">
    <property type="component" value="Unassembled WGS sequence"/>
</dbReference>
<dbReference type="NCBIfam" id="TIGR02778">
    <property type="entry name" value="ligD_pol"/>
    <property type="match status" value="1"/>
</dbReference>
<reference evidence="2 3" key="1">
    <citation type="submission" date="2012-08" db="EMBL/GenBank/DDBJ databases">
        <title>Whole genome shotgun sequence of Kineosphaera limosa NBRC 100340.</title>
        <authorList>
            <person name="Yoshida I."/>
            <person name="Isaki S."/>
            <person name="Hosoyama A."/>
            <person name="Tsuchikane K."/>
            <person name="Katsumata H."/>
            <person name="Ando Y."/>
            <person name="Ohji S."/>
            <person name="Hamada M."/>
            <person name="Tamura T."/>
            <person name="Yamazoe A."/>
            <person name="Yamazaki S."/>
            <person name="Fujita N."/>
        </authorList>
    </citation>
    <scope>NUCLEOTIDE SEQUENCE [LARGE SCALE GENOMIC DNA]</scope>
    <source>
        <strain evidence="2 3">NBRC 100340</strain>
    </source>
</reference>
<dbReference type="RefSeq" id="WP_006594526.1">
    <property type="nucleotide sequence ID" value="NZ_BAHD01000093.1"/>
</dbReference>
<dbReference type="AlphaFoldDB" id="K6XGM8"/>
<dbReference type="InterPro" id="IPR052171">
    <property type="entry name" value="NHEJ_LigD"/>
</dbReference>
<keyword evidence="3" id="KW-1185">Reference proteome</keyword>
<evidence type="ECO:0000313" key="2">
    <source>
        <dbReference type="EMBL" id="GAB97994.1"/>
    </source>
</evidence>
<dbReference type="eggNOG" id="COG3285">
    <property type="taxonomic scope" value="Bacteria"/>
</dbReference>
<accession>K6XGM8</accession>
<sequence>MVEQQRTPVEVDGHRLVLTNLDKVLYPTAGFTKAEVMQYLTAVAPALLPQLRRRTVTRVRWPHGTGSESFFEKNLPAGSPRWVQRVSIASASSRSTREGREPETVVYPLIDNVAGLVWLANLAALELHVHQWRVDAEGVPQIPDRLVVDLDPGPPAGLGECAQVALLVREALQGVLPGPIIPVTSGNKGLQLYVPTPQLRAADDTRALAQGLAEALAAQHPHLVVSRMTKAVRPGKVFLDWSQNTRAKTTICPYSLRGRGGSPTVAAPRSWAEIERAANSEVDVLRQLTPRQVLERLQRDGDLMNV</sequence>
<gene>
    <name evidence="2" type="ORF">KILIM_093_00110</name>
</gene>
<evidence type="ECO:0000313" key="3">
    <source>
        <dbReference type="Proteomes" id="UP000008366"/>
    </source>
</evidence>
<organism evidence="2 3">
    <name type="scientific">Kineosphaera limosa NBRC 100340</name>
    <dbReference type="NCBI Taxonomy" id="1184609"/>
    <lineage>
        <taxon>Bacteria</taxon>
        <taxon>Bacillati</taxon>
        <taxon>Actinomycetota</taxon>
        <taxon>Actinomycetes</taxon>
        <taxon>Micrococcales</taxon>
        <taxon>Dermatophilaceae</taxon>
        <taxon>Kineosphaera</taxon>
    </lineage>
</organism>
<dbReference type="Pfam" id="PF21686">
    <property type="entry name" value="LigD_Prim-Pol"/>
    <property type="match status" value="1"/>
</dbReference>
<evidence type="ECO:0000259" key="1">
    <source>
        <dbReference type="Pfam" id="PF21686"/>
    </source>
</evidence>
<dbReference type="PANTHER" id="PTHR42705:SF2">
    <property type="entry name" value="BIFUNCTIONAL NON-HOMOLOGOUS END JOINING PROTEIN LIGD"/>
    <property type="match status" value="1"/>
</dbReference>
<dbReference type="PANTHER" id="PTHR42705">
    <property type="entry name" value="BIFUNCTIONAL NON-HOMOLOGOUS END JOINING PROTEIN LIGD"/>
    <property type="match status" value="1"/>
</dbReference>
<dbReference type="STRING" id="1184609.KILIM_093_00110"/>
<dbReference type="InterPro" id="IPR014145">
    <property type="entry name" value="LigD_pol_dom"/>
</dbReference>
<dbReference type="Gene3D" id="3.90.920.10">
    <property type="entry name" value="DNA primase, PRIM domain"/>
    <property type="match status" value="1"/>
</dbReference>
<proteinExistence type="predicted"/>
<dbReference type="OrthoDB" id="9802472at2"/>
<name>K6XGM8_9MICO</name>
<comment type="caution">
    <text evidence="2">The sequence shown here is derived from an EMBL/GenBank/DDBJ whole genome shotgun (WGS) entry which is preliminary data.</text>
</comment>
<dbReference type="EMBL" id="BAHD01000093">
    <property type="protein sequence ID" value="GAB97994.1"/>
    <property type="molecule type" value="Genomic_DNA"/>
</dbReference>
<protein>
    <recommendedName>
        <fullName evidence="1">DNA ligase D polymerase domain-containing protein</fullName>
    </recommendedName>
</protein>